<comment type="caution">
    <text evidence="1">The sequence shown here is derived from an EMBL/GenBank/DDBJ whole genome shotgun (WGS) entry which is preliminary data.</text>
</comment>
<keyword evidence="2" id="KW-1185">Reference proteome</keyword>
<accession>A0A3S0UZV3</accession>
<gene>
    <name evidence="1" type="ORF">EJ913_19060</name>
</gene>
<evidence type="ECO:0000313" key="2">
    <source>
        <dbReference type="Proteomes" id="UP000280346"/>
    </source>
</evidence>
<organism evidence="1 2">
    <name type="scientific">Azospirillum doebereinerae</name>
    <dbReference type="NCBI Taxonomy" id="92933"/>
    <lineage>
        <taxon>Bacteria</taxon>
        <taxon>Pseudomonadati</taxon>
        <taxon>Pseudomonadota</taxon>
        <taxon>Alphaproteobacteria</taxon>
        <taxon>Rhodospirillales</taxon>
        <taxon>Azospirillaceae</taxon>
        <taxon>Azospirillum</taxon>
    </lineage>
</organism>
<sequence length="157" mass="17685">MPQDDIAPASSANAFGIPSAADIRSLTEERKRLKAAEEARERALLDEEEKHRKDLFFSRKLTPEVVDRIMRRVRTAAENGQSELLLGHFPSAWCTDHGRKINVREDGWPDTLQGMAREFYEFWDANLKASGFHIAVEIISFPDGMPGEVGVTLSWSA</sequence>
<dbReference type="EMBL" id="RZIJ01000016">
    <property type="protein sequence ID" value="RUQ67778.1"/>
    <property type="molecule type" value="Genomic_DNA"/>
</dbReference>
<evidence type="ECO:0000313" key="1">
    <source>
        <dbReference type="EMBL" id="RUQ67778.1"/>
    </source>
</evidence>
<dbReference type="Proteomes" id="UP000280346">
    <property type="component" value="Unassembled WGS sequence"/>
</dbReference>
<reference evidence="1 2" key="1">
    <citation type="submission" date="2018-12" db="EMBL/GenBank/DDBJ databases">
        <authorList>
            <person name="Yang Y."/>
        </authorList>
    </citation>
    <scope>NUCLEOTIDE SEQUENCE [LARGE SCALE GENOMIC DNA]</scope>
    <source>
        <strain evidence="1 2">GSF71</strain>
    </source>
</reference>
<dbReference type="RefSeq" id="WP_127000777.1">
    <property type="nucleotide sequence ID" value="NZ_JAKOAR010000013.1"/>
</dbReference>
<dbReference type="AlphaFoldDB" id="A0A3S0UZV3"/>
<proteinExistence type="predicted"/>
<name>A0A3S0UZV3_9PROT</name>
<dbReference type="OrthoDB" id="7871683at2"/>
<protein>
    <submittedName>
        <fullName evidence="1">Uncharacterized protein</fullName>
    </submittedName>
</protein>